<gene>
    <name evidence="1" type="ORF">L1I42_08865</name>
</gene>
<reference evidence="1 2" key="1">
    <citation type="submission" date="2022-01" db="EMBL/GenBank/DDBJ databases">
        <title>Maritalea mediterranea sp. nov., isolated from marine plastic residues from the Malva-rosa beach (Valencia, Spain).</title>
        <authorList>
            <person name="Vidal-Verdu A."/>
            <person name="Molina-Menor E."/>
            <person name="Pascual J."/>
            <person name="Pereto J."/>
            <person name="Porcar M."/>
        </authorList>
    </citation>
    <scope>NUCLEOTIDE SEQUENCE [LARGE SCALE GENOMIC DNA]</scope>
    <source>
        <strain evidence="1 2">P4.10X</strain>
    </source>
</reference>
<dbReference type="RefSeq" id="WP_236114111.1">
    <property type="nucleotide sequence ID" value="NZ_JAKGTI010000001.1"/>
</dbReference>
<accession>A0ABS9E6Z3</accession>
<proteinExistence type="predicted"/>
<dbReference type="EMBL" id="JAKGTI010000001">
    <property type="protein sequence ID" value="MCF4098597.1"/>
    <property type="molecule type" value="Genomic_DNA"/>
</dbReference>
<name>A0ABS9E6Z3_9HYPH</name>
<keyword evidence="2" id="KW-1185">Reference proteome</keyword>
<evidence type="ECO:0000313" key="1">
    <source>
        <dbReference type="EMBL" id="MCF4098597.1"/>
    </source>
</evidence>
<sequence>MKTNLCFLAEDGETICVLPLRVDHWEACNIGNTLLAREIVNADEFHVTEEEEEE</sequence>
<organism evidence="1 2">
    <name type="scientific">Maritalea mediterranea</name>
    <dbReference type="NCBI Taxonomy" id="2909667"/>
    <lineage>
        <taxon>Bacteria</taxon>
        <taxon>Pseudomonadati</taxon>
        <taxon>Pseudomonadota</taxon>
        <taxon>Alphaproteobacteria</taxon>
        <taxon>Hyphomicrobiales</taxon>
        <taxon>Devosiaceae</taxon>
        <taxon>Maritalea</taxon>
    </lineage>
</organism>
<evidence type="ECO:0000313" key="2">
    <source>
        <dbReference type="Proteomes" id="UP001201217"/>
    </source>
</evidence>
<comment type="caution">
    <text evidence="1">The sequence shown here is derived from an EMBL/GenBank/DDBJ whole genome shotgun (WGS) entry which is preliminary data.</text>
</comment>
<dbReference type="Proteomes" id="UP001201217">
    <property type="component" value="Unassembled WGS sequence"/>
</dbReference>
<protein>
    <submittedName>
        <fullName evidence="1">Uncharacterized protein</fullName>
    </submittedName>
</protein>